<keyword evidence="6" id="KW-0814">Transposable element</keyword>
<dbReference type="Proteomes" id="UP000055136">
    <property type="component" value="Plasmid unnamed"/>
</dbReference>
<dbReference type="PANTHER" id="PTHR33217:SF7">
    <property type="entry name" value="TRANSPOSASE FOR INSERTION SEQUENCE ELEMENT IS1081"/>
    <property type="match status" value="1"/>
</dbReference>
<proteinExistence type="inferred from homology"/>
<name>A0A0S2TIP7_9GAMM</name>
<dbReference type="InterPro" id="IPR001207">
    <property type="entry name" value="Transposase_mutator"/>
</dbReference>
<keyword evidence="3 6" id="KW-0815">Transposition</keyword>
<evidence type="ECO:0000256" key="5">
    <source>
        <dbReference type="ARBA" id="ARBA00023172"/>
    </source>
</evidence>
<evidence type="ECO:0000256" key="2">
    <source>
        <dbReference type="ARBA" id="ARBA00010961"/>
    </source>
</evidence>
<dbReference type="GO" id="GO:0003677">
    <property type="term" value="F:DNA binding"/>
    <property type="evidence" value="ECO:0007669"/>
    <property type="project" value="UniProtKB-UniRule"/>
</dbReference>
<evidence type="ECO:0000256" key="4">
    <source>
        <dbReference type="ARBA" id="ARBA00023125"/>
    </source>
</evidence>
<dbReference type="PANTHER" id="PTHR33217">
    <property type="entry name" value="TRANSPOSASE FOR INSERTION SEQUENCE ELEMENT IS1081"/>
    <property type="match status" value="1"/>
</dbReference>
<protein>
    <recommendedName>
        <fullName evidence="6">Mutator family transposase</fullName>
    </recommendedName>
</protein>
<keyword evidence="4 6" id="KW-0238">DNA-binding</keyword>
<evidence type="ECO:0000313" key="8">
    <source>
        <dbReference type="Proteomes" id="UP000055136"/>
    </source>
</evidence>
<organism evidence="7 8">
    <name type="scientific">Candidatus Tenderia electrophaga</name>
    <dbReference type="NCBI Taxonomy" id="1748243"/>
    <lineage>
        <taxon>Bacteria</taxon>
        <taxon>Pseudomonadati</taxon>
        <taxon>Pseudomonadota</taxon>
        <taxon>Gammaproteobacteria</taxon>
        <taxon>Candidatus Tenderiales</taxon>
        <taxon>Candidatus Tenderiaceae</taxon>
        <taxon>Candidatus Tenderia</taxon>
    </lineage>
</organism>
<accession>A0A0S2TIP7</accession>
<geneLocation type="plasmid" evidence="7 8">
    <name>unnamed</name>
</geneLocation>
<comment type="function">
    <text evidence="1 6">Required for the transposition of the insertion element.</text>
</comment>
<dbReference type="AlphaFoldDB" id="A0A0S2TIP7"/>
<sequence length="401" mass="45793">MSNNSKKLGKVVSIDEAKIHDHLGELVRGTVEETLNAMLDAEADALCGAQRYERSPDRVDTRAGSYERQFHTKAGEVTLKMPKLRKQTFETAIIERYRRREASIEESLIEMYLAGVSVRRVEDITEALWGTRVSPGTVSKLNQKVYQHIEAWRNRPIEGDYPYVYLDGIVLKRSWAGEIKNVSVLVAVGVDQDGYRRILGVAEGQKEDKAGWSSFLAYLKQRGLKGVKLVISDACLGLVESVTDHYPEADWQRCTVHFYRNVFSHVPNTKVKQVAYMLKAIHAQESLVAAQQKAEAVIDRLRQMKLPKAADLVKESIAETLTYYQYPDTHWRRIRTNNPLERIMREIRRRTRVVGAFPDGQSALMLCAARLRHIAGTKWGTKRYLSMEALHKQHLEEQLTA</sequence>
<keyword evidence="8" id="KW-1185">Reference proteome</keyword>
<keyword evidence="5 6" id="KW-0233">DNA recombination</keyword>
<evidence type="ECO:0000256" key="1">
    <source>
        <dbReference type="ARBA" id="ARBA00002190"/>
    </source>
</evidence>
<dbReference type="KEGG" id="tee:Tel_17160"/>
<dbReference type="EMBL" id="CP013100">
    <property type="protein sequence ID" value="ALP54984.1"/>
    <property type="molecule type" value="Genomic_DNA"/>
</dbReference>
<dbReference type="GO" id="GO:0006313">
    <property type="term" value="P:DNA transposition"/>
    <property type="evidence" value="ECO:0007669"/>
    <property type="project" value="UniProtKB-UniRule"/>
</dbReference>
<evidence type="ECO:0000256" key="3">
    <source>
        <dbReference type="ARBA" id="ARBA00022578"/>
    </source>
</evidence>
<evidence type="ECO:0000256" key="6">
    <source>
        <dbReference type="RuleBase" id="RU365089"/>
    </source>
</evidence>
<keyword evidence="7" id="KW-0614">Plasmid</keyword>
<dbReference type="Pfam" id="PF00872">
    <property type="entry name" value="Transposase_mut"/>
    <property type="match status" value="1"/>
</dbReference>
<dbReference type="NCBIfam" id="NF033543">
    <property type="entry name" value="transpos_IS256"/>
    <property type="match status" value="1"/>
</dbReference>
<dbReference type="GO" id="GO:0004803">
    <property type="term" value="F:transposase activity"/>
    <property type="evidence" value="ECO:0007669"/>
    <property type="project" value="UniProtKB-UniRule"/>
</dbReference>
<reference evidence="7" key="1">
    <citation type="submission" date="2015-10" db="EMBL/GenBank/DDBJ databases">
        <title>Description of Candidatus Tenderia electrophaga gen. nov, sp. nov., an Uncultivated Electroautotroph from a Biocathode Enrichment.</title>
        <authorList>
            <person name="Eddie B.J."/>
            <person name="Malanoski A.P."/>
            <person name="Wang Z."/>
            <person name="Hall R.J."/>
            <person name="Oh S.D."/>
            <person name="Heiner C."/>
            <person name="Lin B."/>
            <person name="Strycharz-Glaven S.M."/>
        </authorList>
    </citation>
    <scope>NUCLEOTIDE SEQUENCE [LARGE SCALE GENOMIC DNA]</scope>
    <source>
        <strain evidence="7">NRL1</strain>
        <plasmid evidence="7">unnamed</plasmid>
    </source>
</reference>
<comment type="similarity">
    <text evidence="2 6">Belongs to the transposase mutator family.</text>
</comment>
<gene>
    <name evidence="7" type="ORF">Tel_17160</name>
</gene>
<evidence type="ECO:0000313" key="7">
    <source>
        <dbReference type="EMBL" id="ALP54984.1"/>
    </source>
</evidence>